<reference evidence="1 2" key="1">
    <citation type="submission" date="2022-10" db="EMBL/GenBank/DDBJ databases">
        <title>High-quality genome sequences of two octocoral-associated bacteria, Endozoicomonas euniceicola EF212 and Endozoicomonas gorgoniicola PS125.</title>
        <authorList>
            <person name="Chiou Y.-J."/>
            <person name="Chen Y.-H."/>
        </authorList>
    </citation>
    <scope>NUCLEOTIDE SEQUENCE [LARGE SCALE GENOMIC DNA]</scope>
    <source>
        <strain evidence="1 2">PS125</strain>
    </source>
</reference>
<sequence length="90" mass="10507">MDIPVFVSKKDLELIHIKKLAHYFRINRLSDADAEQLAADLEAVNRLKDRRLISAGELVNCQKRIYRHYQQLVREYGHQVRTQCGNTNNG</sequence>
<comment type="caution">
    <text evidence="1">The sequence shown here is derived from an EMBL/GenBank/DDBJ whole genome shotgun (WGS) entry which is preliminary data.</text>
</comment>
<protein>
    <submittedName>
        <fullName evidence="1">Uncharacterized protein</fullName>
    </submittedName>
</protein>
<accession>A0ABT3N2J0</accession>
<dbReference type="EMBL" id="JAPFCC010000001">
    <property type="protein sequence ID" value="MCW7555553.1"/>
    <property type="molecule type" value="Genomic_DNA"/>
</dbReference>
<gene>
    <name evidence="1" type="ORF">NX722_23600</name>
</gene>
<keyword evidence="2" id="KW-1185">Reference proteome</keyword>
<evidence type="ECO:0000313" key="2">
    <source>
        <dbReference type="Proteomes" id="UP001209854"/>
    </source>
</evidence>
<evidence type="ECO:0000313" key="1">
    <source>
        <dbReference type="EMBL" id="MCW7555553.1"/>
    </source>
</evidence>
<organism evidence="1 2">
    <name type="scientific">Endozoicomonas gorgoniicola</name>
    <dbReference type="NCBI Taxonomy" id="1234144"/>
    <lineage>
        <taxon>Bacteria</taxon>
        <taxon>Pseudomonadati</taxon>
        <taxon>Pseudomonadota</taxon>
        <taxon>Gammaproteobacteria</taxon>
        <taxon>Oceanospirillales</taxon>
        <taxon>Endozoicomonadaceae</taxon>
        <taxon>Endozoicomonas</taxon>
    </lineage>
</organism>
<proteinExistence type="predicted"/>
<name>A0ABT3N2J0_9GAMM</name>
<dbReference type="Proteomes" id="UP001209854">
    <property type="component" value="Unassembled WGS sequence"/>
</dbReference>
<dbReference type="RefSeq" id="WP_262565303.1">
    <property type="nucleotide sequence ID" value="NZ_JAPFCC010000001.1"/>
</dbReference>